<dbReference type="Gene3D" id="3.30.160.60">
    <property type="entry name" value="Classic Zinc Finger"/>
    <property type="match status" value="1"/>
</dbReference>
<evidence type="ECO:0000313" key="6">
    <source>
        <dbReference type="Proteomes" id="UP000192223"/>
    </source>
</evidence>
<dbReference type="InterPro" id="IPR036236">
    <property type="entry name" value="Znf_C2H2_sf"/>
</dbReference>
<dbReference type="GeneID" id="108745187"/>
<keyword evidence="1 4" id="KW-0479">Metal-binding</keyword>
<evidence type="ECO:0000259" key="5">
    <source>
        <dbReference type="PROSITE" id="PS50103"/>
    </source>
</evidence>
<dbReference type="FunCoup" id="A0A1W4XLF7">
    <property type="interactions" value="264"/>
</dbReference>
<organism evidence="6 7">
    <name type="scientific">Agrilus planipennis</name>
    <name type="common">Emerald ash borer</name>
    <name type="synonym">Agrilus marcopoli</name>
    <dbReference type="NCBI Taxonomy" id="224129"/>
    <lineage>
        <taxon>Eukaryota</taxon>
        <taxon>Metazoa</taxon>
        <taxon>Ecdysozoa</taxon>
        <taxon>Arthropoda</taxon>
        <taxon>Hexapoda</taxon>
        <taxon>Insecta</taxon>
        <taxon>Pterygota</taxon>
        <taxon>Neoptera</taxon>
        <taxon>Endopterygota</taxon>
        <taxon>Coleoptera</taxon>
        <taxon>Polyphaga</taxon>
        <taxon>Elateriformia</taxon>
        <taxon>Buprestoidea</taxon>
        <taxon>Buprestidae</taxon>
        <taxon>Agrilinae</taxon>
        <taxon>Agrilus</taxon>
    </lineage>
</organism>
<evidence type="ECO:0000256" key="3">
    <source>
        <dbReference type="ARBA" id="ARBA00022833"/>
    </source>
</evidence>
<dbReference type="Pfam" id="PF06220">
    <property type="entry name" value="zf-U1"/>
    <property type="match status" value="1"/>
</dbReference>
<dbReference type="SUPFAM" id="SSF57667">
    <property type="entry name" value="beta-beta-alpha zinc fingers"/>
    <property type="match status" value="1"/>
</dbReference>
<reference evidence="7" key="1">
    <citation type="submission" date="2025-08" db="UniProtKB">
        <authorList>
            <consortium name="RefSeq"/>
        </authorList>
    </citation>
    <scope>IDENTIFICATION</scope>
    <source>
        <tissue evidence="7">Entire body</tissue>
    </source>
</reference>
<dbReference type="InterPro" id="IPR036855">
    <property type="entry name" value="Znf_CCCH_sf"/>
</dbReference>
<accession>A0A1W4XLF7</accession>
<dbReference type="Pfam" id="PF00642">
    <property type="entry name" value="zf-CCCH"/>
    <property type="match status" value="1"/>
</dbReference>
<dbReference type="Proteomes" id="UP000192223">
    <property type="component" value="Unplaced"/>
</dbReference>
<sequence length="167" mass="20128">MGRRYYCDYCNKTFIDDIDARKKHLSSIHHVKLRKLHYELHRDSKTVLIEESQKPPCRRFFQFGECQFSGSCKYSHYTHDQLWQLQEEIEKCENEKKLKEMSVEIPSIESWLEKYKKSSKCSKDSSEFVHTSWSYPEHLNARQDLPPSLKKFKAEDFLDDDFEEWGC</sequence>
<keyword evidence="6" id="KW-1185">Reference proteome</keyword>
<evidence type="ECO:0000256" key="1">
    <source>
        <dbReference type="ARBA" id="ARBA00022723"/>
    </source>
</evidence>
<feature type="domain" description="C3H1-type" evidence="5">
    <location>
        <begin position="51"/>
        <end position="79"/>
    </location>
</feature>
<keyword evidence="2 4" id="KW-0863">Zinc-finger</keyword>
<proteinExistence type="predicted"/>
<dbReference type="PANTHER" id="PTHR16465">
    <property type="entry name" value="NUCLEASE-RELATED"/>
    <property type="match status" value="1"/>
</dbReference>
<protein>
    <submittedName>
        <fullName evidence="7">Zinc finger matrin-type protein 5</fullName>
    </submittedName>
</protein>
<dbReference type="GO" id="GO:0008270">
    <property type="term" value="F:zinc ion binding"/>
    <property type="evidence" value="ECO:0007669"/>
    <property type="project" value="UniProtKB-KW"/>
</dbReference>
<dbReference type="KEGG" id="apln:108745187"/>
<name>A0A1W4XLF7_AGRPL</name>
<dbReference type="Gene3D" id="4.10.1000.10">
    <property type="entry name" value="Zinc finger, CCCH-type"/>
    <property type="match status" value="1"/>
</dbReference>
<evidence type="ECO:0000256" key="2">
    <source>
        <dbReference type="ARBA" id="ARBA00022771"/>
    </source>
</evidence>
<evidence type="ECO:0000256" key="4">
    <source>
        <dbReference type="PROSITE-ProRule" id="PRU00723"/>
    </source>
</evidence>
<dbReference type="STRING" id="224129.A0A1W4XLF7"/>
<dbReference type="InParanoid" id="A0A1W4XLF7"/>
<dbReference type="GO" id="GO:0005689">
    <property type="term" value="C:U12-type spliceosomal complex"/>
    <property type="evidence" value="ECO:0007669"/>
    <property type="project" value="TreeGrafter"/>
</dbReference>
<dbReference type="OrthoDB" id="2417221at2759"/>
<feature type="zinc finger region" description="C3H1-type" evidence="4">
    <location>
        <begin position="51"/>
        <end position="79"/>
    </location>
</feature>
<evidence type="ECO:0000313" key="7">
    <source>
        <dbReference type="RefSeq" id="XP_018336814.1"/>
    </source>
</evidence>
<dbReference type="InterPro" id="IPR000571">
    <property type="entry name" value="Znf_CCCH"/>
</dbReference>
<keyword evidence="3 4" id="KW-0862">Zinc</keyword>
<dbReference type="InterPro" id="IPR013085">
    <property type="entry name" value="U1-CZ_Znf_C2H2"/>
</dbReference>
<dbReference type="PROSITE" id="PS50103">
    <property type="entry name" value="ZF_C3H1"/>
    <property type="match status" value="1"/>
</dbReference>
<dbReference type="AlphaFoldDB" id="A0A1W4XLF7"/>
<dbReference type="SUPFAM" id="SSF90229">
    <property type="entry name" value="CCCH zinc finger"/>
    <property type="match status" value="1"/>
</dbReference>
<gene>
    <name evidence="7" type="primary">LOC108745187</name>
</gene>
<dbReference type="PANTHER" id="PTHR16465:SF0">
    <property type="entry name" value="ZINC FINGER MATRIN-TYPE PROTEIN 5"/>
    <property type="match status" value="1"/>
</dbReference>
<dbReference type="RefSeq" id="XP_018336814.1">
    <property type="nucleotide sequence ID" value="XM_018481312.2"/>
</dbReference>